<keyword evidence="4" id="KW-0963">Cytoplasm</keyword>
<evidence type="ECO:0000256" key="12">
    <source>
        <dbReference type="ARBA" id="ARBA00022955"/>
    </source>
</evidence>
<dbReference type="Pfam" id="PF04275">
    <property type="entry name" value="P-mevalo_kinase"/>
    <property type="match status" value="1"/>
</dbReference>
<feature type="binding site" evidence="18">
    <location>
        <position position="180"/>
    </location>
    <ligand>
        <name>ATP</name>
        <dbReference type="ChEBI" id="CHEBI:30616"/>
    </ligand>
</feature>
<keyword evidence="5" id="KW-0444">Lipid biosynthesis</keyword>
<dbReference type="GeneID" id="119742137"/>
<evidence type="ECO:0000256" key="4">
    <source>
        <dbReference type="ARBA" id="ARBA00022490"/>
    </source>
</evidence>
<keyword evidence="14" id="KW-0443">Lipid metabolism</keyword>
<dbReference type="NCBIfam" id="TIGR01223">
    <property type="entry name" value="Pmev_kin_anim"/>
    <property type="match status" value="1"/>
</dbReference>
<evidence type="ECO:0000256" key="17">
    <source>
        <dbReference type="ARBA" id="ARBA00034549"/>
    </source>
</evidence>
<feature type="binding site" evidence="18">
    <location>
        <position position="141"/>
    </location>
    <ligand>
        <name>ATP</name>
        <dbReference type="ChEBI" id="CHEBI:30616"/>
    </ligand>
</feature>
<dbReference type="Proteomes" id="UP000887568">
    <property type="component" value="Unplaced"/>
</dbReference>
<accession>A0A914BDM3</accession>
<dbReference type="PANTHER" id="PTHR13101:SF1">
    <property type="entry name" value="PHOSPHOMEVALONATE KINASE"/>
    <property type="match status" value="1"/>
</dbReference>
<dbReference type="GO" id="GO:0005829">
    <property type="term" value="C:cytosol"/>
    <property type="evidence" value="ECO:0007669"/>
    <property type="project" value="UniProtKB-SubCell"/>
</dbReference>
<evidence type="ECO:0000256" key="8">
    <source>
        <dbReference type="ARBA" id="ARBA00022741"/>
    </source>
</evidence>
<dbReference type="GO" id="GO:0006695">
    <property type="term" value="P:cholesterol biosynthetic process"/>
    <property type="evidence" value="ECO:0007669"/>
    <property type="project" value="UniProtKB-KW"/>
</dbReference>
<evidence type="ECO:0000256" key="16">
    <source>
        <dbReference type="ARBA" id="ARBA00023221"/>
    </source>
</evidence>
<dbReference type="PIRSF" id="PIRSF036639">
    <property type="entry name" value="PMK_anim"/>
    <property type="match status" value="1"/>
</dbReference>
<dbReference type="OrthoDB" id="2401875at2759"/>
<protein>
    <recommendedName>
        <fullName evidence="17">Phosphomevalonate kinase</fullName>
        <ecNumber evidence="3">2.7.4.2</ecNumber>
    </recommendedName>
</protein>
<keyword evidence="7" id="KW-0808">Transferase</keyword>
<dbReference type="OMA" id="YGFFCRA"/>
<sequence length="195" mass="22165">MDVNVPDVVLVFSGKRKSGKDFTTDILLERLGADLCVILRLSGPLKFQYAKENNLDFNKLLDATSYKENHRAKMIKWGEEQRQKNPAYFCGLAIEDASPNHKVWIISDARRQTDVEFFKENYPKQTVTVRVTADDSVRLARGFAHTKGVDDAESECGLDQGVTWDFIVSNNGNMAELEPQLAKIIDHIREMLCKK</sequence>
<name>A0A914BDM3_PATMI</name>
<evidence type="ECO:0000256" key="10">
    <source>
        <dbReference type="ARBA" id="ARBA00022778"/>
    </source>
</evidence>
<keyword evidence="13" id="KW-0756">Sterol biosynthesis</keyword>
<dbReference type="InterPro" id="IPR005919">
    <property type="entry name" value="Pmev_kin_anim"/>
</dbReference>
<dbReference type="AlphaFoldDB" id="A0A914BDM3"/>
<feature type="binding site" evidence="18">
    <location>
        <position position="170"/>
    </location>
    <ligand>
        <name>substrate</name>
    </ligand>
</feature>
<evidence type="ECO:0000313" key="19">
    <source>
        <dbReference type="EnsemblMetazoa" id="XP_038074096.1"/>
    </source>
</evidence>
<dbReference type="RefSeq" id="XP_038074096.1">
    <property type="nucleotide sequence ID" value="XM_038218168.1"/>
</dbReference>
<dbReference type="InterPro" id="IPR027417">
    <property type="entry name" value="P-loop_NTPase"/>
</dbReference>
<dbReference type="GO" id="GO:0019287">
    <property type="term" value="P:isopentenyl diphosphate biosynthetic process, mevalonate pathway"/>
    <property type="evidence" value="ECO:0007669"/>
    <property type="project" value="TreeGrafter"/>
</dbReference>
<evidence type="ECO:0000313" key="20">
    <source>
        <dbReference type="Proteomes" id="UP000887568"/>
    </source>
</evidence>
<proteinExistence type="predicted"/>
<evidence type="ECO:0000256" key="11">
    <source>
        <dbReference type="ARBA" id="ARBA00022840"/>
    </source>
</evidence>
<dbReference type="GO" id="GO:0005524">
    <property type="term" value="F:ATP binding"/>
    <property type="evidence" value="ECO:0007669"/>
    <property type="project" value="UniProtKB-KW"/>
</dbReference>
<evidence type="ECO:0000256" key="7">
    <source>
        <dbReference type="ARBA" id="ARBA00022679"/>
    </source>
</evidence>
<keyword evidence="15" id="KW-1207">Sterol metabolism</keyword>
<keyword evidence="9" id="KW-0418">Kinase</keyword>
<evidence type="ECO:0000256" key="18">
    <source>
        <dbReference type="PIRSR" id="PIRSR036639-1"/>
    </source>
</evidence>
<evidence type="ECO:0000256" key="5">
    <source>
        <dbReference type="ARBA" id="ARBA00022516"/>
    </source>
</evidence>
<keyword evidence="8 18" id="KW-0547">Nucleotide-binding</keyword>
<keyword evidence="6" id="KW-0153">Cholesterol metabolism</keyword>
<keyword evidence="10" id="KW-0152">Cholesterol biosynthesis</keyword>
<evidence type="ECO:0000256" key="14">
    <source>
        <dbReference type="ARBA" id="ARBA00023098"/>
    </source>
</evidence>
<evidence type="ECO:0000256" key="13">
    <source>
        <dbReference type="ARBA" id="ARBA00023011"/>
    </source>
</evidence>
<dbReference type="PANTHER" id="PTHR13101">
    <property type="entry name" value="PHOSPHOMEVALONATE KINASE"/>
    <property type="match status" value="1"/>
</dbReference>
<dbReference type="FunFam" id="3.40.50.300:FF:001026">
    <property type="entry name" value="Phosphomevalonate kinase"/>
    <property type="match status" value="1"/>
</dbReference>
<dbReference type="GO" id="GO:0004631">
    <property type="term" value="F:phosphomevalonate kinase activity"/>
    <property type="evidence" value="ECO:0007669"/>
    <property type="project" value="UniProtKB-EC"/>
</dbReference>
<dbReference type="EC" id="2.7.4.2" evidence="3"/>
<evidence type="ECO:0000256" key="6">
    <source>
        <dbReference type="ARBA" id="ARBA00022548"/>
    </source>
</evidence>
<evidence type="ECO:0000256" key="1">
    <source>
        <dbReference type="ARBA" id="ARBA00004514"/>
    </source>
</evidence>
<evidence type="ECO:0000256" key="2">
    <source>
        <dbReference type="ARBA" id="ARBA00005017"/>
    </source>
</evidence>
<dbReference type="Gene3D" id="3.40.50.300">
    <property type="entry name" value="P-loop containing nucleotide triphosphate hydrolases"/>
    <property type="match status" value="1"/>
</dbReference>
<evidence type="ECO:0000256" key="15">
    <source>
        <dbReference type="ARBA" id="ARBA00023166"/>
    </source>
</evidence>
<evidence type="ECO:0000256" key="3">
    <source>
        <dbReference type="ARBA" id="ARBA00012958"/>
    </source>
</evidence>
<keyword evidence="11 18" id="KW-0067">ATP-binding</keyword>
<organism evidence="19 20">
    <name type="scientific">Patiria miniata</name>
    <name type="common">Bat star</name>
    <name type="synonym">Asterina miniata</name>
    <dbReference type="NCBI Taxonomy" id="46514"/>
    <lineage>
        <taxon>Eukaryota</taxon>
        <taxon>Metazoa</taxon>
        <taxon>Echinodermata</taxon>
        <taxon>Eleutherozoa</taxon>
        <taxon>Asterozoa</taxon>
        <taxon>Asteroidea</taxon>
        <taxon>Valvatacea</taxon>
        <taxon>Valvatida</taxon>
        <taxon>Asterinidae</taxon>
        <taxon>Patiria</taxon>
    </lineage>
</organism>
<reference evidence="19" key="1">
    <citation type="submission" date="2022-11" db="UniProtKB">
        <authorList>
            <consortium name="EnsemblMetazoa"/>
        </authorList>
    </citation>
    <scope>IDENTIFICATION</scope>
</reference>
<keyword evidence="12" id="KW-0752">Steroid biosynthesis</keyword>
<keyword evidence="16" id="KW-0753">Steroid metabolism</keyword>
<feature type="binding site" evidence="18">
    <location>
        <begin position="15"/>
        <end position="21"/>
    </location>
    <ligand>
        <name>ATP</name>
        <dbReference type="ChEBI" id="CHEBI:30616"/>
    </ligand>
</feature>
<evidence type="ECO:0000256" key="9">
    <source>
        <dbReference type="ARBA" id="ARBA00022777"/>
    </source>
</evidence>
<dbReference type="EnsemblMetazoa" id="XM_038218168.1">
    <property type="protein sequence ID" value="XP_038074096.1"/>
    <property type="gene ID" value="LOC119742137"/>
</dbReference>
<keyword evidence="20" id="KW-1185">Reference proteome</keyword>
<comment type="pathway">
    <text evidence="2">Isoprenoid biosynthesis; isopentenyl diphosphate biosynthesis via mevalonate pathway; isopentenyl diphosphate from (R)-mevalonate: step 2/3.</text>
</comment>
<comment type="subcellular location">
    <subcellularLocation>
        <location evidence="1">Cytoplasm</location>
        <location evidence="1">Cytosol</location>
    </subcellularLocation>
</comment>